<feature type="binding site" evidence="13">
    <location>
        <position position="136"/>
    </location>
    <ligand>
        <name>Fe cation</name>
        <dbReference type="ChEBI" id="CHEBI:24875"/>
    </ligand>
</feature>
<sequence>MALNEETYNEVKKIFTAYLENKSLRKTPERFAILEEIYTREGHFDVESLYISMKNKNYRVSRATVYNTLDLLVDCDLVSKHQFGKNMAQYEKCYGYRQHDHLICTDCHKVIEFCDPRIHNIQTMIGELLNFKVMHHSLNLYGVCADCQAKTQHEKDQKEKQLNADS</sequence>
<dbReference type="KEGG" id="fli:Fleli_4059"/>
<keyword evidence="9" id="KW-0805">Transcription regulation</keyword>
<evidence type="ECO:0000256" key="5">
    <source>
        <dbReference type="ARBA" id="ARBA00022490"/>
    </source>
</evidence>
<dbReference type="PANTHER" id="PTHR33202">
    <property type="entry name" value="ZINC UPTAKE REGULATION PROTEIN"/>
    <property type="match status" value="1"/>
</dbReference>
<reference evidence="15" key="1">
    <citation type="submission" date="2012-06" db="EMBL/GenBank/DDBJ databases">
        <title>The complete genome of Flexibacter litoralis DSM 6794.</title>
        <authorList>
            <person name="Lucas S."/>
            <person name="Copeland A."/>
            <person name="Lapidus A."/>
            <person name="Glavina del Rio T."/>
            <person name="Dalin E."/>
            <person name="Tice H."/>
            <person name="Bruce D."/>
            <person name="Goodwin L."/>
            <person name="Pitluck S."/>
            <person name="Peters L."/>
            <person name="Ovchinnikova G."/>
            <person name="Lu M."/>
            <person name="Kyrpides N."/>
            <person name="Mavromatis K."/>
            <person name="Ivanova N."/>
            <person name="Brettin T."/>
            <person name="Detter J.C."/>
            <person name="Han C."/>
            <person name="Larimer F."/>
            <person name="Land M."/>
            <person name="Hauser L."/>
            <person name="Markowitz V."/>
            <person name="Cheng J.-F."/>
            <person name="Hugenholtz P."/>
            <person name="Woyke T."/>
            <person name="Wu D."/>
            <person name="Spring S."/>
            <person name="Lang E."/>
            <person name="Kopitz M."/>
            <person name="Brambilla E."/>
            <person name="Klenk H.-P."/>
            <person name="Eisen J.A."/>
        </authorList>
    </citation>
    <scope>NUCLEOTIDE SEQUENCE [LARGE SCALE GENOMIC DNA]</scope>
    <source>
        <strain evidence="15">ATCC 23117 / DSM 6794 / NBRC 15988 / NCIMB 1366 / Sio-4</strain>
    </source>
</reference>
<dbReference type="SUPFAM" id="SSF46785">
    <property type="entry name" value="Winged helix' DNA-binding domain"/>
    <property type="match status" value="1"/>
</dbReference>
<dbReference type="eggNOG" id="COG0735">
    <property type="taxonomic scope" value="Bacteria"/>
</dbReference>
<dbReference type="InterPro" id="IPR036390">
    <property type="entry name" value="WH_DNA-bd_sf"/>
</dbReference>
<dbReference type="InterPro" id="IPR002481">
    <property type="entry name" value="FUR"/>
</dbReference>
<feature type="binding site" evidence="13">
    <location>
        <position position="100"/>
    </location>
    <ligand>
        <name>Fe cation</name>
        <dbReference type="ChEBI" id="CHEBI:24875"/>
    </ligand>
</feature>
<keyword evidence="8 12" id="KW-0862">Zinc</keyword>
<evidence type="ECO:0000256" key="10">
    <source>
        <dbReference type="ARBA" id="ARBA00023125"/>
    </source>
</evidence>
<evidence type="ECO:0000256" key="12">
    <source>
        <dbReference type="PIRSR" id="PIRSR602481-1"/>
    </source>
</evidence>
<dbReference type="GO" id="GO:0005829">
    <property type="term" value="C:cytosol"/>
    <property type="evidence" value="ECO:0007669"/>
    <property type="project" value="TreeGrafter"/>
</dbReference>
<name>I4AQX0_BERLS</name>
<comment type="similarity">
    <text evidence="2">Belongs to the Fur family.</text>
</comment>
<dbReference type="RefSeq" id="WP_014799778.1">
    <property type="nucleotide sequence ID" value="NC_018018.1"/>
</dbReference>
<comment type="subunit">
    <text evidence="3">Homodimer.</text>
</comment>
<comment type="cofactor">
    <cofactor evidence="13">
        <name>Mn(2+)</name>
        <dbReference type="ChEBI" id="CHEBI:29035"/>
    </cofactor>
    <cofactor evidence="13">
        <name>Fe(2+)</name>
        <dbReference type="ChEBI" id="CHEBI:29033"/>
    </cofactor>
    <text evidence="13">Binds 1 Mn(2+) or Fe(2+) ion per subunit.</text>
</comment>
<evidence type="ECO:0000256" key="9">
    <source>
        <dbReference type="ARBA" id="ARBA00023015"/>
    </source>
</evidence>
<dbReference type="Gene3D" id="3.30.1490.190">
    <property type="match status" value="1"/>
</dbReference>
<dbReference type="OrthoDB" id="8659436at2"/>
<dbReference type="GO" id="GO:0000976">
    <property type="term" value="F:transcription cis-regulatory region binding"/>
    <property type="evidence" value="ECO:0007669"/>
    <property type="project" value="TreeGrafter"/>
</dbReference>
<dbReference type="GO" id="GO:1900376">
    <property type="term" value="P:regulation of secondary metabolite biosynthetic process"/>
    <property type="evidence" value="ECO:0007669"/>
    <property type="project" value="TreeGrafter"/>
</dbReference>
<dbReference type="GO" id="GO:0008270">
    <property type="term" value="F:zinc ion binding"/>
    <property type="evidence" value="ECO:0007669"/>
    <property type="project" value="TreeGrafter"/>
</dbReference>
<dbReference type="GO" id="GO:0003700">
    <property type="term" value="F:DNA-binding transcription factor activity"/>
    <property type="evidence" value="ECO:0007669"/>
    <property type="project" value="InterPro"/>
</dbReference>
<keyword evidence="6" id="KW-0678">Repressor</keyword>
<evidence type="ECO:0000256" key="1">
    <source>
        <dbReference type="ARBA" id="ARBA00004496"/>
    </source>
</evidence>
<evidence type="ECO:0000256" key="4">
    <source>
        <dbReference type="ARBA" id="ARBA00020910"/>
    </source>
</evidence>
<dbReference type="EMBL" id="CP003345">
    <property type="protein sequence ID" value="AFM06355.1"/>
    <property type="molecule type" value="Genomic_DNA"/>
</dbReference>
<organism evidence="14 15">
    <name type="scientific">Bernardetia litoralis (strain ATCC 23117 / DSM 6794 / NBRC 15988 / NCIMB 1366 / Fx l1 / Sio-4)</name>
    <name type="common">Flexibacter litoralis</name>
    <dbReference type="NCBI Taxonomy" id="880071"/>
    <lineage>
        <taxon>Bacteria</taxon>
        <taxon>Pseudomonadati</taxon>
        <taxon>Bacteroidota</taxon>
        <taxon>Cytophagia</taxon>
        <taxon>Cytophagales</taxon>
        <taxon>Bernardetiaceae</taxon>
        <taxon>Bernardetia</taxon>
    </lineage>
</organism>
<evidence type="ECO:0000256" key="11">
    <source>
        <dbReference type="ARBA" id="ARBA00023163"/>
    </source>
</evidence>
<dbReference type="CDD" id="cd07153">
    <property type="entry name" value="Fur_like"/>
    <property type="match status" value="1"/>
</dbReference>
<dbReference type="Pfam" id="PF01475">
    <property type="entry name" value="FUR"/>
    <property type="match status" value="1"/>
</dbReference>
<comment type="subcellular location">
    <subcellularLocation>
        <location evidence="1">Cytoplasm</location>
    </subcellularLocation>
</comment>
<evidence type="ECO:0000256" key="8">
    <source>
        <dbReference type="ARBA" id="ARBA00022833"/>
    </source>
</evidence>
<feature type="binding site" evidence="12">
    <location>
        <position position="107"/>
    </location>
    <ligand>
        <name>Zn(2+)</name>
        <dbReference type="ChEBI" id="CHEBI:29105"/>
    </ligand>
</feature>
<dbReference type="Proteomes" id="UP000006054">
    <property type="component" value="Chromosome"/>
</dbReference>
<dbReference type="AlphaFoldDB" id="I4AQX0"/>
<evidence type="ECO:0000256" key="3">
    <source>
        <dbReference type="ARBA" id="ARBA00011738"/>
    </source>
</evidence>
<evidence type="ECO:0000313" key="14">
    <source>
        <dbReference type="EMBL" id="AFM06355.1"/>
    </source>
</evidence>
<gene>
    <name evidence="14" type="ordered locus">Fleli_4059</name>
</gene>
<dbReference type="STRING" id="880071.Fleli_4059"/>
<keyword evidence="11" id="KW-0804">Transcription</keyword>
<feature type="binding site" evidence="12">
    <location>
        <position position="104"/>
    </location>
    <ligand>
        <name>Zn(2+)</name>
        <dbReference type="ChEBI" id="CHEBI:29105"/>
    </ligand>
</feature>
<comment type="cofactor">
    <cofactor evidence="12">
        <name>Zn(2+)</name>
        <dbReference type="ChEBI" id="CHEBI:29105"/>
    </cofactor>
    <text evidence="12">Binds 1 zinc ion per subunit.</text>
</comment>
<keyword evidence="15" id="KW-1185">Reference proteome</keyword>
<dbReference type="PATRIC" id="fig|880071.3.peg.4059"/>
<evidence type="ECO:0000313" key="15">
    <source>
        <dbReference type="Proteomes" id="UP000006054"/>
    </source>
</evidence>
<dbReference type="HOGENOM" id="CLU_096072_3_0_10"/>
<accession>I4AQX0</accession>
<evidence type="ECO:0000256" key="13">
    <source>
        <dbReference type="PIRSR" id="PIRSR602481-2"/>
    </source>
</evidence>
<protein>
    <recommendedName>
        <fullName evidence="4">Ferric uptake regulation protein</fullName>
    </recommendedName>
</protein>
<proteinExistence type="inferred from homology"/>
<keyword evidence="10" id="KW-0238">DNA-binding</keyword>
<keyword evidence="13" id="KW-0408">Iron</keyword>
<evidence type="ECO:0000256" key="6">
    <source>
        <dbReference type="ARBA" id="ARBA00022491"/>
    </source>
</evidence>
<feature type="binding site" evidence="12">
    <location>
        <position position="144"/>
    </location>
    <ligand>
        <name>Zn(2+)</name>
        <dbReference type="ChEBI" id="CHEBI:29105"/>
    </ligand>
</feature>
<dbReference type="InterPro" id="IPR036388">
    <property type="entry name" value="WH-like_DNA-bd_sf"/>
</dbReference>
<dbReference type="InterPro" id="IPR043135">
    <property type="entry name" value="Fur_C"/>
</dbReference>
<feature type="binding site" evidence="12">
    <location>
        <position position="147"/>
    </location>
    <ligand>
        <name>Zn(2+)</name>
        <dbReference type="ChEBI" id="CHEBI:29105"/>
    </ligand>
</feature>
<dbReference type="PANTHER" id="PTHR33202:SF2">
    <property type="entry name" value="FERRIC UPTAKE REGULATION PROTEIN"/>
    <property type="match status" value="1"/>
</dbReference>
<keyword evidence="5" id="KW-0963">Cytoplasm</keyword>
<keyword evidence="7 12" id="KW-0479">Metal-binding</keyword>
<evidence type="ECO:0000256" key="7">
    <source>
        <dbReference type="ARBA" id="ARBA00022723"/>
    </source>
</evidence>
<evidence type="ECO:0000256" key="2">
    <source>
        <dbReference type="ARBA" id="ARBA00007957"/>
    </source>
</evidence>
<dbReference type="Gene3D" id="1.10.10.10">
    <property type="entry name" value="Winged helix-like DNA-binding domain superfamily/Winged helix DNA-binding domain"/>
    <property type="match status" value="1"/>
</dbReference>
<dbReference type="GO" id="GO:0045892">
    <property type="term" value="P:negative regulation of DNA-templated transcription"/>
    <property type="evidence" value="ECO:0007669"/>
    <property type="project" value="TreeGrafter"/>
</dbReference>